<dbReference type="Proteomes" id="UP000799118">
    <property type="component" value="Unassembled WGS sequence"/>
</dbReference>
<dbReference type="EMBL" id="ML769738">
    <property type="protein sequence ID" value="KAE9388534.1"/>
    <property type="molecule type" value="Genomic_DNA"/>
</dbReference>
<evidence type="ECO:0000313" key="3">
    <source>
        <dbReference type="Proteomes" id="UP000799118"/>
    </source>
</evidence>
<protein>
    <submittedName>
        <fullName evidence="2">Uncharacterized protein</fullName>
    </submittedName>
</protein>
<evidence type="ECO:0000256" key="1">
    <source>
        <dbReference type="SAM" id="MobiDB-lite"/>
    </source>
</evidence>
<name>A0A6A4GTS3_9AGAR</name>
<gene>
    <name evidence="2" type="ORF">BT96DRAFT_1073368</name>
</gene>
<dbReference type="OrthoDB" id="10258156at2759"/>
<sequence length="299" mass="32074">VSSEPQPIPITSNRTSRLLPSHLPSTAYHLTAQVPEMWVSSSSGSLSSASANSKKNELNDTEEPTPTASASASLAVRKVVWRALLERILADHSHSSSGSSEPDSQVKVATRPGFIPPMEANAYLARLGNTRVDEKQLAGLEINGESEGVGARVGKLQNELGLGGRIGRLPPRAYNSWDSFLNATGKRLGIHLRFPTPTITSPLYDSHSSAIPPLLHPLSRALGILHVLRCILGPLVESELLEERVGMVRKGLKQAEEREQGESMDYSSSLVPLFSQQGDAGSARNIAVVVLPTLTTIRG</sequence>
<organism evidence="2 3">
    <name type="scientific">Gymnopus androsaceus JB14</name>
    <dbReference type="NCBI Taxonomy" id="1447944"/>
    <lineage>
        <taxon>Eukaryota</taxon>
        <taxon>Fungi</taxon>
        <taxon>Dikarya</taxon>
        <taxon>Basidiomycota</taxon>
        <taxon>Agaricomycotina</taxon>
        <taxon>Agaricomycetes</taxon>
        <taxon>Agaricomycetidae</taxon>
        <taxon>Agaricales</taxon>
        <taxon>Marasmiineae</taxon>
        <taxon>Omphalotaceae</taxon>
        <taxon>Gymnopus</taxon>
    </lineage>
</organism>
<keyword evidence="3" id="KW-1185">Reference proteome</keyword>
<feature type="non-terminal residue" evidence="2">
    <location>
        <position position="1"/>
    </location>
</feature>
<proteinExistence type="predicted"/>
<feature type="compositionally biased region" description="Low complexity" evidence="1">
    <location>
        <begin position="41"/>
        <end position="53"/>
    </location>
</feature>
<feature type="region of interest" description="Disordered" evidence="1">
    <location>
        <begin position="41"/>
        <end position="71"/>
    </location>
</feature>
<dbReference type="AlphaFoldDB" id="A0A6A4GTS3"/>
<accession>A0A6A4GTS3</accession>
<evidence type="ECO:0000313" key="2">
    <source>
        <dbReference type="EMBL" id="KAE9388534.1"/>
    </source>
</evidence>
<feature type="region of interest" description="Disordered" evidence="1">
    <location>
        <begin position="1"/>
        <end position="20"/>
    </location>
</feature>
<feature type="compositionally biased region" description="Polar residues" evidence="1">
    <location>
        <begin position="1"/>
        <end position="18"/>
    </location>
</feature>
<reference evidence="2" key="1">
    <citation type="journal article" date="2019" name="Environ. Microbiol.">
        <title>Fungal ecological strategies reflected in gene transcription - a case study of two litter decomposers.</title>
        <authorList>
            <person name="Barbi F."/>
            <person name="Kohler A."/>
            <person name="Barry K."/>
            <person name="Baskaran P."/>
            <person name="Daum C."/>
            <person name="Fauchery L."/>
            <person name="Ihrmark K."/>
            <person name="Kuo A."/>
            <person name="LaButti K."/>
            <person name="Lipzen A."/>
            <person name="Morin E."/>
            <person name="Grigoriev I.V."/>
            <person name="Henrissat B."/>
            <person name="Lindahl B."/>
            <person name="Martin F."/>
        </authorList>
    </citation>
    <scope>NUCLEOTIDE SEQUENCE</scope>
    <source>
        <strain evidence="2">JB14</strain>
    </source>
</reference>